<sequence length="286" mass="33476">MALHNFFTHCVEHQEYKVFLDTYELYNKGKVSFSLLWLQSTNDFAENKIRMLTTALALKEPCLTSLEAKRMLCEIEKGSEAAKRLQLYIIKNPTKKQPKEFSTSTPLLNLREIASVGRWYSMPEIAVVSSKKSANDKAKILCAKERDLFLRIVARNLLHSPVEKERILTWFNKLSHYITHYVLCKDTLESRKHAIKHWIKVAQYSNKYNNFSTLMAILAAINNIAVQRLDCWKTLHPNAVAEFIKLEIIMEHKSNYKNYRFELENRENGIVPYLGVIFRDITLTWE</sequence>
<accession>A0A481Z9C7</accession>
<dbReference type="PROSITE" id="PS50009">
    <property type="entry name" value="RASGEF_CAT"/>
    <property type="match status" value="1"/>
</dbReference>
<dbReference type="InterPro" id="IPR023578">
    <property type="entry name" value="Ras_GEF_dom_sf"/>
</dbReference>
<dbReference type="Pfam" id="PF00617">
    <property type="entry name" value="RasGEF"/>
    <property type="match status" value="1"/>
</dbReference>
<dbReference type="EMBL" id="MK500565">
    <property type="protein sequence ID" value="QBK91709.1"/>
    <property type="molecule type" value="Genomic_DNA"/>
</dbReference>
<gene>
    <name evidence="3" type="ORF">LCPAC304_00350</name>
</gene>
<evidence type="ECO:0000259" key="2">
    <source>
        <dbReference type="PROSITE" id="PS50009"/>
    </source>
</evidence>
<dbReference type="InterPro" id="IPR036964">
    <property type="entry name" value="RASGEF_cat_dom_sf"/>
</dbReference>
<dbReference type="InterPro" id="IPR008937">
    <property type="entry name" value="Ras-like_GEF"/>
</dbReference>
<protein>
    <submittedName>
        <fullName evidence="3">RasGEF domain protein</fullName>
    </submittedName>
</protein>
<dbReference type="GO" id="GO:0007265">
    <property type="term" value="P:Ras protein signal transduction"/>
    <property type="evidence" value="ECO:0007669"/>
    <property type="project" value="TreeGrafter"/>
</dbReference>
<reference evidence="3" key="1">
    <citation type="journal article" date="2019" name="MBio">
        <title>Virus Genomes from Deep Sea Sediments Expand the Ocean Megavirome and Support Independent Origins of Viral Gigantism.</title>
        <authorList>
            <person name="Backstrom D."/>
            <person name="Yutin N."/>
            <person name="Jorgensen S.L."/>
            <person name="Dharamshi J."/>
            <person name="Homa F."/>
            <person name="Zaremba-Niedwiedzka K."/>
            <person name="Spang A."/>
            <person name="Wolf Y.I."/>
            <person name="Koonin E.V."/>
            <person name="Ettema T.J."/>
        </authorList>
    </citation>
    <scope>NUCLEOTIDE SEQUENCE</scope>
</reference>
<dbReference type="PANTHER" id="PTHR23113:SF368">
    <property type="entry name" value="CELL DIVISION CONTROL PROTEIN 25"/>
    <property type="match status" value="1"/>
</dbReference>
<evidence type="ECO:0000256" key="1">
    <source>
        <dbReference type="ARBA" id="ARBA00022658"/>
    </source>
</evidence>
<dbReference type="GO" id="GO:0005886">
    <property type="term" value="C:plasma membrane"/>
    <property type="evidence" value="ECO:0007669"/>
    <property type="project" value="TreeGrafter"/>
</dbReference>
<name>A0A481Z9C7_9VIRU</name>
<proteinExistence type="predicted"/>
<keyword evidence="1" id="KW-0344">Guanine-nucleotide releasing factor</keyword>
<dbReference type="SUPFAM" id="SSF48366">
    <property type="entry name" value="Ras GEF"/>
    <property type="match status" value="1"/>
</dbReference>
<evidence type="ECO:0000313" key="3">
    <source>
        <dbReference type="EMBL" id="QBK91709.1"/>
    </source>
</evidence>
<dbReference type="Gene3D" id="1.10.840.10">
    <property type="entry name" value="Ras guanine-nucleotide exchange factors catalytic domain"/>
    <property type="match status" value="1"/>
</dbReference>
<feature type="domain" description="Ras-GEF" evidence="2">
    <location>
        <begin position="133"/>
        <end position="286"/>
    </location>
</feature>
<dbReference type="PANTHER" id="PTHR23113">
    <property type="entry name" value="GUANINE NUCLEOTIDE EXCHANGE FACTOR"/>
    <property type="match status" value="1"/>
</dbReference>
<organism evidence="3">
    <name type="scientific">Pithovirus LCPAC304</name>
    <dbReference type="NCBI Taxonomy" id="2506594"/>
    <lineage>
        <taxon>Viruses</taxon>
        <taxon>Pithoviruses</taxon>
    </lineage>
</organism>
<dbReference type="InterPro" id="IPR001895">
    <property type="entry name" value="RASGEF_cat_dom"/>
</dbReference>
<dbReference type="GO" id="GO:0005085">
    <property type="term" value="F:guanyl-nucleotide exchange factor activity"/>
    <property type="evidence" value="ECO:0007669"/>
    <property type="project" value="UniProtKB-KW"/>
</dbReference>
<dbReference type="SMART" id="SM00147">
    <property type="entry name" value="RasGEF"/>
    <property type="match status" value="1"/>
</dbReference>